<gene>
    <name evidence="3" type="ORF">U9M48_013467</name>
</gene>
<evidence type="ECO:0000256" key="1">
    <source>
        <dbReference type="SAM" id="MobiDB-lite"/>
    </source>
</evidence>
<dbReference type="EMBL" id="CP144747">
    <property type="protein sequence ID" value="WVZ63869.1"/>
    <property type="molecule type" value="Genomic_DNA"/>
</dbReference>
<accession>A0AAQ3SZI7</accession>
<evidence type="ECO:0000259" key="2">
    <source>
        <dbReference type="Pfam" id="PF07727"/>
    </source>
</evidence>
<feature type="compositionally biased region" description="Basic and acidic residues" evidence="1">
    <location>
        <begin position="82"/>
        <end position="109"/>
    </location>
</feature>
<keyword evidence="4" id="KW-1185">Reference proteome</keyword>
<feature type="region of interest" description="Disordered" evidence="1">
    <location>
        <begin position="82"/>
        <end position="117"/>
    </location>
</feature>
<evidence type="ECO:0000313" key="3">
    <source>
        <dbReference type="EMBL" id="WVZ63869.1"/>
    </source>
</evidence>
<dbReference type="Proteomes" id="UP001341281">
    <property type="component" value="Chromosome 03"/>
</dbReference>
<dbReference type="InterPro" id="IPR013103">
    <property type="entry name" value="RVT_2"/>
</dbReference>
<proteinExistence type="predicted"/>
<dbReference type="Pfam" id="PF07727">
    <property type="entry name" value="RVT_2"/>
    <property type="match status" value="1"/>
</dbReference>
<name>A0AAQ3SZI7_PASNO</name>
<dbReference type="AlphaFoldDB" id="A0AAQ3SZI7"/>
<organism evidence="3 4">
    <name type="scientific">Paspalum notatum var. saurae</name>
    <dbReference type="NCBI Taxonomy" id="547442"/>
    <lineage>
        <taxon>Eukaryota</taxon>
        <taxon>Viridiplantae</taxon>
        <taxon>Streptophyta</taxon>
        <taxon>Embryophyta</taxon>
        <taxon>Tracheophyta</taxon>
        <taxon>Spermatophyta</taxon>
        <taxon>Magnoliopsida</taxon>
        <taxon>Liliopsida</taxon>
        <taxon>Poales</taxon>
        <taxon>Poaceae</taxon>
        <taxon>PACMAD clade</taxon>
        <taxon>Panicoideae</taxon>
        <taxon>Andropogonodae</taxon>
        <taxon>Paspaleae</taxon>
        <taxon>Paspalinae</taxon>
        <taxon>Paspalum</taxon>
    </lineage>
</organism>
<sequence>MTTVRTLLALACVHEWSISLLDVKNAFLNGELREEVYMQPPLGNSVPEGMADPHCSYKIIARASLSAAASRFFLLYSSEEKDQGINENFRSREEESFGQEKGKTQERLARGNPTGLR</sequence>
<reference evidence="3 4" key="1">
    <citation type="submission" date="2024-02" db="EMBL/GenBank/DDBJ databases">
        <title>High-quality chromosome-scale genome assembly of Pensacola bahiagrass (Paspalum notatum Flugge var. saurae).</title>
        <authorList>
            <person name="Vega J.M."/>
            <person name="Podio M."/>
            <person name="Orjuela J."/>
            <person name="Siena L.A."/>
            <person name="Pessino S.C."/>
            <person name="Combes M.C."/>
            <person name="Mariac C."/>
            <person name="Albertini E."/>
            <person name="Pupilli F."/>
            <person name="Ortiz J.P.A."/>
            <person name="Leblanc O."/>
        </authorList>
    </citation>
    <scope>NUCLEOTIDE SEQUENCE [LARGE SCALE GENOMIC DNA]</scope>
    <source>
        <strain evidence="3">R1</strain>
        <tissue evidence="3">Leaf</tissue>
    </source>
</reference>
<protein>
    <recommendedName>
        <fullName evidence="2">Reverse transcriptase Ty1/copia-type domain-containing protein</fullName>
    </recommendedName>
</protein>
<evidence type="ECO:0000313" key="4">
    <source>
        <dbReference type="Proteomes" id="UP001341281"/>
    </source>
</evidence>
<feature type="domain" description="Reverse transcriptase Ty1/copia-type" evidence="2">
    <location>
        <begin position="3"/>
        <end position="46"/>
    </location>
</feature>